<organism evidence="1 2">
    <name type="scientific">Streblomastix strix</name>
    <dbReference type="NCBI Taxonomy" id="222440"/>
    <lineage>
        <taxon>Eukaryota</taxon>
        <taxon>Metamonada</taxon>
        <taxon>Preaxostyla</taxon>
        <taxon>Oxymonadida</taxon>
        <taxon>Streblomastigidae</taxon>
        <taxon>Streblomastix</taxon>
    </lineage>
</organism>
<reference evidence="1 2" key="1">
    <citation type="submission" date="2019-03" db="EMBL/GenBank/DDBJ databases">
        <title>Single cell metagenomics reveals metabolic interactions within the superorganism composed of flagellate Streblomastix strix and complex community of Bacteroidetes bacteria on its surface.</title>
        <authorList>
            <person name="Treitli S.C."/>
            <person name="Kolisko M."/>
            <person name="Husnik F."/>
            <person name="Keeling P."/>
            <person name="Hampl V."/>
        </authorList>
    </citation>
    <scope>NUCLEOTIDE SEQUENCE [LARGE SCALE GENOMIC DNA]</scope>
    <source>
        <strain evidence="1">ST1C</strain>
    </source>
</reference>
<sequence length="114" mass="12962">ALWDLSYLHTTKRLVLKRRFSLVKLESNSNVICLSCSYNGNYIAVLFNSGECQSINTQLLDRFDKPEFVSLSSFGRNAIVRIDPYQDYFNGRNKVSLEQPQGVVFIKTGDTANC</sequence>
<dbReference type="AlphaFoldDB" id="A0A5J4TFR4"/>
<proteinExistence type="predicted"/>
<comment type="caution">
    <text evidence="1">The sequence shown here is derived from an EMBL/GenBank/DDBJ whole genome shotgun (WGS) entry which is preliminary data.</text>
</comment>
<dbReference type="EMBL" id="SNRW01032859">
    <property type="protein sequence ID" value="KAA6356510.1"/>
    <property type="molecule type" value="Genomic_DNA"/>
</dbReference>
<gene>
    <name evidence="1" type="ORF">EZS28_047963</name>
</gene>
<protein>
    <submittedName>
        <fullName evidence="1">Uncharacterized protein</fullName>
    </submittedName>
</protein>
<evidence type="ECO:0000313" key="1">
    <source>
        <dbReference type="EMBL" id="KAA6356510.1"/>
    </source>
</evidence>
<name>A0A5J4TFR4_9EUKA</name>
<feature type="non-terminal residue" evidence="1">
    <location>
        <position position="1"/>
    </location>
</feature>
<dbReference type="Proteomes" id="UP000324800">
    <property type="component" value="Unassembled WGS sequence"/>
</dbReference>
<accession>A0A5J4TFR4</accession>
<evidence type="ECO:0000313" key="2">
    <source>
        <dbReference type="Proteomes" id="UP000324800"/>
    </source>
</evidence>